<evidence type="ECO:0000313" key="2">
    <source>
        <dbReference type="Proteomes" id="UP000230002"/>
    </source>
</evidence>
<dbReference type="AlphaFoldDB" id="A0A2G8S4P8"/>
<comment type="caution">
    <text evidence="1">The sequence shown here is derived from an EMBL/GenBank/DDBJ whole genome shotgun (WGS) entry which is preliminary data.</text>
</comment>
<name>A0A2G8S4P8_9APHY</name>
<accession>A0A2G8S4P8</accession>
<dbReference type="OrthoDB" id="2736021at2759"/>
<reference evidence="1 2" key="1">
    <citation type="journal article" date="2015" name="Sci. Rep.">
        <title>Chromosome-level genome map provides insights into diverse defense mechanisms in the medicinal fungus Ganoderma sinense.</title>
        <authorList>
            <person name="Zhu Y."/>
            <person name="Xu J."/>
            <person name="Sun C."/>
            <person name="Zhou S."/>
            <person name="Xu H."/>
            <person name="Nelson D.R."/>
            <person name="Qian J."/>
            <person name="Song J."/>
            <person name="Luo H."/>
            <person name="Xiang L."/>
            <person name="Li Y."/>
            <person name="Xu Z."/>
            <person name="Ji A."/>
            <person name="Wang L."/>
            <person name="Lu S."/>
            <person name="Hayward A."/>
            <person name="Sun W."/>
            <person name="Li X."/>
            <person name="Schwartz D.C."/>
            <person name="Wang Y."/>
            <person name="Chen S."/>
        </authorList>
    </citation>
    <scope>NUCLEOTIDE SEQUENCE [LARGE SCALE GENOMIC DNA]</scope>
    <source>
        <strain evidence="1 2">ZZ0214-1</strain>
    </source>
</reference>
<evidence type="ECO:0000313" key="1">
    <source>
        <dbReference type="EMBL" id="PIL28753.1"/>
    </source>
</evidence>
<organism evidence="1 2">
    <name type="scientific">Ganoderma sinense ZZ0214-1</name>
    <dbReference type="NCBI Taxonomy" id="1077348"/>
    <lineage>
        <taxon>Eukaryota</taxon>
        <taxon>Fungi</taxon>
        <taxon>Dikarya</taxon>
        <taxon>Basidiomycota</taxon>
        <taxon>Agaricomycotina</taxon>
        <taxon>Agaricomycetes</taxon>
        <taxon>Polyporales</taxon>
        <taxon>Polyporaceae</taxon>
        <taxon>Ganoderma</taxon>
    </lineage>
</organism>
<dbReference type="Proteomes" id="UP000230002">
    <property type="component" value="Unassembled WGS sequence"/>
</dbReference>
<keyword evidence="2" id="KW-1185">Reference proteome</keyword>
<protein>
    <submittedName>
        <fullName evidence="1">Uncharacterized protein</fullName>
    </submittedName>
</protein>
<gene>
    <name evidence="1" type="ORF">GSI_08797</name>
</gene>
<sequence>MPLQRPGPVSDRIWHGILTTIGALVDEYAVGTQVDTSKLLAVGADGKLRLQVIWQGDIGESGQNLPVFDESSAEKVPASISEVPFGEPVHTVFSIDFVRDLRAGTRTIVASLFALMKV</sequence>
<dbReference type="EMBL" id="AYKW01000023">
    <property type="protein sequence ID" value="PIL28753.1"/>
    <property type="molecule type" value="Genomic_DNA"/>
</dbReference>
<proteinExistence type="predicted"/>